<dbReference type="Proteomes" id="UP000031575">
    <property type="component" value="Unassembled WGS sequence"/>
</dbReference>
<name>A0A0C2IQX8_9PEZI</name>
<dbReference type="GO" id="GO:0043066">
    <property type="term" value="P:negative regulation of apoptotic process"/>
    <property type="evidence" value="ECO:0007669"/>
    <property type="project" value="TreeGrafter"/>
</dbReference>
<protein>
    <recommendedName>
        <fullName evidence="2">Nascent polypeptide-associated complex subunit alpha-like UBA domain-containing protein</fullName>
    </recommendedName>
</protein>
<proteinExistence type="predicted"/>
<organism evidence="3 4">
    <name type="scientific">Sporothrix brasiliensis 5110</name>
    <dbReference type="NCBI Taxonomy" id="1398154"/>
    <lineage>
        <taxon>Eukaryota</taxon>
        <taxon>Fungi</taxon>
        <taxon>Dikarya</taxon>
        <taxon>Ascomycota</taxon>
        <taxon>Pezizomycotina</taxon>
        <taxon>Sordariomycetes</taxon>
        <taxon>Sordariomycetidae</taxon>
        <taxon>Ophiostomatales</taxon>
        <taxon>Ophiostomataceae</taxon>
        <taxon>Sporothrix</taxon>
    </lineage>
</organism>
<dbReference type="VEuPathDB" id="FungiDB:SPBR_07969"/>
<dbReference type="InterPro" id="IPR052617">
    <property type="entry name" value="Huntingtin-int_K"/>
</dbReference>
<accession>A0A0C2IQX8</accession>
<dbReference type="AlphaFoldDB" id="A0A0C2IQX8"/>
<dbReference type="HOGENOM" id="CLU_127753_1_0_1"/>
<dbReference type="InterPro" id="IPR038922">
    <property type="entry name" value="HYPK_UBA"/>
</dbReference>
<dbReference type="PANTHER" id="PTHR31184">
    <property type="entry name" value="HUNTINGTIN-INTERACTING PROTEIN K FAMILY MEMBER"/>
    <property type="match status" value="1"/>
</dbReference>
<evidence type="ECO:0000259" key="2">
    <source>
        <dbReference type="Pfam" id="PF19026"/>
    </source>
</evidence>
<dbReference type="OrthoDB" id="285219at2759"/>
<sequence length="127" mass="13071">MAEDRQPSNVHEGATTAAANDVDLEDDVAAKAKSAEDRKAAVALASLDAVGGGNDAGKHVDQEAMSKAMKNLKLGASGTAAKKVKVDAADVTLLVDQLEMTKAKATDLLKQHEGDAVKALRAYVSVA</sequence>
<dbReference type="InterPro" id="IPR044034">
    <property type="entry name" value="NAC-like_UBA"/>
</dbReference>
<dbReference type="PANTHER" id="PTHR31184:SF2">
    <property type="entry name" value="HUNTINGTIN-INTERACTING PROTEIN K"/>
    <property type="match status" value="1"/>
</dbReference>
<dbReference type="EMBL" id="AWTV01000009">
    <property type="protein sequence ID" value="KIH89290.1"/>
    <property type="molecule type" value="Genomic_DNA"/>
</dbReference>
<evidence type="ECO:0000313" key="3">
    <source>
        <dbReference type="EMBL" id="KIH89290.1"/>
    </source>
</evidence>
<dbReference type="GO" id="GO:0050821">
    <property type="term" value="P:protein stabilization"/>
    <property type="evidence" value="ECO:0007669"/>
    <property type="project" value="TreeGrafter"/>
</dbReference>
<comment type="caution">
    <text evidence="3">The sequence shown here is derived from an EMBL/GenBank/DDBJ whole genome shotgun (WGS) entry which is preliminary data.</text>
</comment>
<dbReference type="RefSeq" id="XP_040617300.1">
    <property type="nucleotide sequence ID" value="XM_040766221.1"/>
</dbReference>
<feature type="region of interest" description="Disordered" evidence="1">
    <location>
        <begin position="1"/>
        <end position="22"/>
    </location>
</feature>
<dbReference type="CDD" id="cd14361">
    <property type="entry name" value="UBA_HYPK"/>
    <property type="match status" value="1"/>
</dbReference>
<evidence type="ECO:0000313" key="4">
    <source>
        <dbReference type="Proteomes" id="UP000031575"/>
    </source>
</evidence>
<keyword evidence="4" id="KW-1185">Reference proteome</keyword>
<dbReference type="GeneID" id="63681142"/>
<reference evidence="3 4" key="1">
    <citation type="journal article" date="2014" name="BMC Genomics">
        <title>Comparative genomics of the major fungal agents of human and animal Sporotrichosis: Sporothrix schenckii and Sporothrix brasiliensis.</title>
        <authorList>
            <person name="Teixeira M.M."/>
            <person name="de Almeida L.G."/>
            <person name="Kubitschek-Barreira P."/>
            <person name="Alves F.L."/>
            <person name="Kioshima E.S."/>
            <person name="Abadio A.K."/>
            <person name="Fernandes L."/>
            <person name="Derengowski L.S."/>
            <person name="Ferreira K.S."/>
            <person name="Souza R.C."/>
            <person name="Ruiz J.C."/>
            <person name="de Andrade N.C."/>
            <person name="Paes H.C."/>
            <person name="Nicola A.M."/>
            <person name="Albuquerque P."/>
            <person name="Gerber A.L."/>
            <person name="Martins V.P."/>
            <person name="Peconick L.D."/>
            <person name="Neto A.V."/>
            <person name="Chaucanez C.B."/>
            <person name="Silva P.A."/>
            <person name="Cunha O.L."/>
            <person name="de Oliveira F.F."/>
            <person name="dos Santos T.C."/>
            <person name="Barros A.L."/>
            <person name="Soares M.A."/>
            <person name="de Oliveira L.M."/>
            <person name="Marini M.M."/>
            <person name="Villalobos-Duno H."/>
            <person name="Cunha M.M."/>
            <person name="de Hoog S."/>
            <person name="da Silveira J.F."/>
            <person name="Henrissat B."/>
            <person name="Nino-Vega G.A."/>
            <person name="Cisalpino P.S."/>
            <person name="Mora-Montes H.M."/>
            <person name="Almeida S.R."/>
            <person name="Stajich J.E."/>
            <person name="Lopes-Bezerra L.M."/>
            <person name="Vasconcelos A.T."/>
            <person name="Felipe M.S."/>
        </authorList>
    </citation>
    <scope>NUCLEOTIDE SEQUENCE [LARGE SCALE GENOMIC DNA]</scope>
    <source>
        <strain evidence="3 4">5110</strain>
    </source>
</reference>
<evidence type="ECO:0000256" key="1">
    <source>
        <dbReference type="SAM" id="MobiDB-lite"/>
    </source>
</evidence>
<feature type="domain" description="Nascent polypeptide-associated complex subunit alpha-like UBA" evidence="2">
    <location>
        <begin position="84"/>
        <end position="124"/>
    </location>
</feature>
<dbReference type="Pfam" id="PF19026">
    <property type="entry name" value="UBA_HYPK"/>
    <property type="match status" value="1"/>
</dbReference>
<gene>
    <name evidence="3" type="ORF">SPBR_07969</name>
</gene>